<keyword evidence="10 13" id="KW-0119">Carbohydrate metabolism</keyword>
<dbReference type="Pfam" id="PF00933">
    <property type="entry name" value="Glyco_hydro_3"/>
    <property type="match status" value="1"/>
</dbReference>
<keyword evidence="5" id="KW-0964">Secreted</keyword>
<evidence type="ECO:0000256" key="2">
    <source>
        <dbReference type="ARBA" id="ARBA00004613"/>
    </source>
</evidence>
<keyword evidence="8" id="KW-0136">Cellulose degradation</keyword>
<evidence type="ECO:0000256" key="5">
    <source>
        <dbReference type="ARBA" id="ARBA00022525"/>
    </source>
</evidence>
<dbReference type="STRING" id="1262450.S3D8P9"/>
<dbReference type="EMBL" id="KE148147">
    <property type="protein sequence ID" value="EPE09840.1"/>
    <property type="molecule type" value="Genomic_DNA"/>
</dbReference>
<evidence type="ECO:0000313" key="16">
    <source>
        <dbReference type="EMBL" id="EPE09840.1"/>
    </source>
</evidence>
<evidence type="ECO:0000313" key="17">
    <source>
        <dbReference type="Proteomes" id="UP000016923"/>
    </source>
</evidence>
<evidence type="ECO:0000256" key="3">
    <source>
        <dbReference type="ARBA" id="ARBA00004987"/>
    </source>
</evidence>
<dbReference type="eggNOG" id="ENOG502QR4D">
    <property type="taxonomic scope" value="Eukaryota"/>
</dbReference>
<dbReference type="Pfam" id="PF14310">
    <property type="entry name" value="Fn3-like"/>
    <property type="match status" value="1"/>
</dbReference>
<dbReference type="InterPro" id="IPR001764">
    <property type="entry name" value="Glyco_hydro_3_N"/>
</dbReference>
<dbReference type="SUPFAM" id="SSF52279">
    <property type="entry name" value="Beta-D-glucan exohydrolase, C-terminal domain"/>
    <property type="match status" value="1"/>
</dbReference>
<evidence type="ECO:0000256" key="13">
    <source>
        <dbReference type="RuleBase" id="RU361161"/>
    </source>
</evidence>
<comment type="pathway">
    <text evidence="3 13">Glycan metabolism; cellulose degradation.</text>
</comment>
<gene>
    <name evidence="16" type="ORF">F503_07616</name>
</gene>
<dbReference type="InterPro" id="IPR026891">
    <property type="entry name" value="Fn3-like"/>
</dbReference>
<dbReference type="Gene3D" id="3.40.50.1700">
    <property type="entry name" value="Glycoside hydrolase family 3 C-terminal domain"/>
    <property type="match status" value="1"/>
</dbReference>
<dbReference type="GO" id="GO:0005576">
    <property type="term" value="C:extracellular region"/>
    <property type="evidence" value="ECO:0007669"/>
    <property type="project" value="UniProtKB-SubCell"/>
</dbReference>
<keyword evidence="12 13" id="KW-0624">Polysaccharide degradation</keyword>
<dbReference type="PRINTS" id="PR00133">
    <property type="entry name" value="GLHYDRLASE3"/>
</dbReference>
<evidence type="ECO:0000256" key="9">
    <source>
        <dbReference type="ARBA" id="ARBA00023180"/>
    </source>
</evidence>
<dbReference type="InterPro" id="IPR036962">
    <property type="entry name" value="Glyco_hydro_3_N_sf"/>
</dbReference>
<evidence type="ECO:0000259" key="15">
    <source>
        <dbReference type="SMART" id="SM01217"/>
    </source>
</evidence>
<dbReference type="SMART" id="SM01217">
    <property type="entry name" value="Fn3_like"/>
    <property type="match status" value="1"/>
</dbReference>
<dbReference type="FunFam" id="3.20.20.300:FF:000002">
    <property type="entry name" value="Probable beta-glucosidase"/>
    <property type="match status" value="1"/>
</dbReference>
<feature type="domain" description="Fibronectin type III-like" evidence="15">
    <location>
        <begin position="709"/>
        <end position="775"/>
    </location>
</feature>
<keyword evidence="6 14" id="KW-0732">Signal</keyword>
<feature type="chain" id="PRO_5004507946" description="beta-glucosidase" evidence="14">
    <location>
        <begin position="22"/>
        <end position="1094"/>
    </location>
</feature>
<comment type="subcellular location">
    <subcellularLocation>
        <location evidence="2">Secreted</location>
    </subcellularLocation>
</comment>
<evidence type="ECO:0000256" key="12">
    <source>
        <dbReference type="ARBA" id="ARBA00023326"/>
    </source>
</evidence>
<keyword evidence="9" id="KW-0325">Glycoprotein</keyword>
<proteinExistence type="inferred from homology"/>
<dbReference type="InterPro" id="IPR019800">
    <property type="entry name" value="Glyco_hydro_3_AS"/>
</dbReference>
<keyword evidence="11 13" id="KW-0326">Glycosidase</keyword>
<dbReference type="OrthoDB" id="416222at2759"/>
<comment type="catalytic activity">
    <reaction evidence="1 13">
        <text>Hydrolysis of terminal, non-reducing beta-D-glucosyl residues with release of beta-D-glucose.</text>
        <dbReference type="EC" id="3.2.1.21"/>
    </reaction>
</comment>
<dbReference type="FunFam" id="2.60.40.10:FF:000757">
    <property type="entry name" value="Beta-glucosidase G"/>
    <property type="match status" value="1"/>
</dbReference>
<evidence type="ECO:0000256" key="7">
    <source>
        <dbReference type="ARBA" id="ARBA00022801"/>
    </source>
</evidence>
<dbReference type="VEuPathDB" id="FungiDB:F503_07616"/>
<dbReference type="GO" id="GO:0030245">
    <property type="term" value="P:cellulose catabolic process"/>
    <property type="evidence" value="ECO:0007669"/>
    <property type="project" value="UniProtKB-UniPathway"/>
</dbReference>
<evidence type="ECO:0000256" key="10">
    <source>
        <dbReference type="ARBA" id="ARBA00023277"/>
    </source>
</evidence>
<dbReference type="InterPro" id="IPR017853">
    <property type="entry name" value="GH"/>
</dbReference>
<dbReference type="Gene3D" id="2.60.40.10">
    <property type="entry name" value="Immunoglobulins"/>
    <property type="match status" value="1"/>
</dbReference>
<dbReference type="AlphaFoldDB" id="S3D8P9"/>
<dbReference type="InterPro" id="IPR002772">
    <property type="entry name" value="Glyco_hydro_3_C"/>
</dbReference>
<feature type="signal peptide" evidence="14">
    <location>
        <begin position="1"/>
        <end position="21"/>
    </location>
</feature>
<dbReference type="PANTHER" id="PTHR42715:SF5">
    <property type="entry name" value="BETA-GLUCOSIDASE M-RELATED"/>
    <property type="match status" value="1"/>
</dbReference>
<comment type="similarity">
    <text evidence="4 13">Belongs to the glycosyl hydrolase 3 family.</text>
</comment>
<evidence type="ECO:0000256" key="1">
    <source>
        <dbReference type="ARBA" id="ARBA00000448"/>
    </source>
</evidence>
<dbReference type="UniPathway" id="UPA00696"/>
<evidence type="ECO:0000256" key="4">
    <source>
        <dbReference type="ARBA" id="ARBA00005336"/>
    </source>
</evidence>
<dbReference type="SUPFAM" id="SSF51445">
    <property type="entry name" value="(Trans)glycosidases"/>
    <property type="match status" value="1"/>
</dbReference>
<dbReference type="InterPro" id="IPR050288">
    <property type="entry name" value="Cellulose_deg_GH3"/>
</dbReference>
<dbReference type="PANTHER" id="PTHR42715">
    <property type="entry name" value="BETA-GLUCOSIDASE"/>
    <property type="match status" value="1"/>
</dbReference>
<dbReference type="InterPro" id="IPR013783">
    <property type="entry name" value="Ig-like_fold"/>
</dbReference>
<dbReference type="Gene3D" id="3.20.20.300">
    <property type="entry name" value="Glycoside hydrolase, family 3, N-terminal domain"/>
    <property type="match status" value="1"/>
</dbReference>
<dbReference type="Pfam" id="PF01915">
    <property type="entry name" value="Glyco_hydro_3_C"/>
    <property type="match status" value="1"/>
</dbReference>
<dbReference type="EC" id="3.2.1.21" evidence="13"/>
<organism evidence="16 17">
    <name type="scientific">Ophiostoma piceae (strain UAMH 11346)</name>
    <name type="common">Sap stain fungus</name>
    <dbReference type="NCBI Taxonomy" id="1262450"/>
    <lineage>
        <taxon>Eukaryota</taxon>
        <taxon>Fungi</taxon>
        <taxon>Dikarya</taxon>
        <taxon>Ascomycota</taxon>
        <taxon>Pezizomycotina</taxon>
        <taxon>Sordariomycetes</taxon>
        <taxon>Sordariomycetidae</taxon>
        <taxon>Ophiostomatales</taxon>
        <taxon>Ophiostomataceae</taxon>
        <taxon>Ophiostoma</taxon>
    </lineage>
</organism>
<evidence type="ECO:0000256" key="11">
    <source>
        <dbReference type="ARBA" id="ARBA00023295"/>
    </source>
</evidence>
<protein>
    <recommendedName>
        <fullName evidence="13">beta-glucosidase</fullName>
        <ecNumber evidence="13">3.2.1.21</ecNumber>
    </recommendedName>
</protein>
<dbReference type="Proteomes" id="UP000016923">
    <property type="component" value="Unassembled WGS sequence"/>
</dbReference>
<name>S3D8P9_OPHP1</name>
<dbReference type="GO" id="GO:0008422">
    <property type="term" value="F:beta-glucosidase activity"/>
    <property type="evidence" value="ECO:0007669"/>
    <property type="project" value="UniProtKB-EC"/>
</dbReference>
<sequence length="1094" mass="119151">MHANKFYTSLAVLAGLSSGLAQDVVLDDTYFYGESPPMYPSPNATGIGDWGSAYAKARELVSQMTIEEKVNMTAGTTVTTGCSGHIPAIPRLGFPGICVTDAGNGVRNTDFVNSWPSGLHVGASWNKELAWKRATAMGKEALKKGVNTLLGPVVGPAFRLPTGGRNWEGFAADPYLAGALVHETIDGIQKSGVMACHLVGNEQEVHRLAYGNVSSVSSNIDDATLHEFYLWPFQDAIHAGAASVMCSYNRLNNSHACQNSKLLNGLLKEELGFQGFVMSDWYALSAGYQAADAGLDVVMPNGDGFWGDNLTLSVTNGSLAESRVDDMAIRVISSWYLLQQNKTIPVPGAGMPIDLSVPHKVVDARDPADKPILFKGAVEGHVLVKNTGILPFKSPKLLYLAGYSAQDPSQTSPNIDNNGFTLGYESSHDMITNYSTSFSGNLNIPGPAVALGGTIYSGGGSGAVTPSVAWSPFFALVNRALDDGTKLYWDFTSAEPQPDSSADACIVFGNSWATESVDRPGVRDDYTDTMIESVAANCSNTIVVLHNAGPRIVDSWVDHPNISAVIFAHLPGQDSGRALVSLLYGDENFSGRMPYSLPKNESDYDGLFGPTYPEAGKFEHFPQIDFTEGVYIDYRRFDASGVTPRYEFGYGLSYTTFNYSGLKIARNPRIRFSKYPVGAVIEGGQADLWDIVATVTAQVSNTGTVDGQEVAQLYVTIPGAPVRQLRGFEKVAIKASRSATITFNLTRRDLSVWDSFAQKWKLQQGTYSFHVGASSRNLPLQEHLSYGGKINLASDILNSHDDDQLVELANHLLDSLLKPFLLAGGRDPEPLTTPPSEGAGHAIDVAMTTIDVSTRAEQARLRKDCLIRDGYRCTYTGSWDHESYKKGHVQPPPRQIWGHVDCAHIIPFALGSFDDTDAVQTRNKVIIWFAIHRYFPETKDLIDARSINQRGNALTLDVAVYRWFGAYELTFLPQGMNKFRAVKLVDVDFTFQSKSGTDVVEFFCSDRSIPMPEPAFLQVHYTISQILQVSGFGDAISRALDEYETGVFDYHGLDPSGGTDVADLLSKMMLINVNVDSRSGAVENFHSDDHQILK</sequence>
<reference evidence="16 17" key="1">
    <citation type="journal article" date="2013" name="BMC Genomics">
        <title>The genome and transcriptome of the pine saprophyte Ophiostoma piceae, and a comparison with the bark beetle-associated pine pathogen Grosmannia clavigera.</title>
        <authorList>
            <person name="Haridas S."/>
            <person name="Wang Y."/>
            <person name="Lim L."/>
            <person name="Massoumi Alamouti S."/>
            <person name="Jackman S."/>
            <person name="Docking R."/>
            <person name="Robertson G."/>
            <person name="Birol I."/>
            <person name="Bohlmann J."/>
            <person name="Breuil C."/>
        </authorList>
    </citation>
    <scope>NUCLEOTIDE SEQUENCE [LARGE SCALE GENOMIC DNA]</scope>
    <source>
        <strain evidence="16 17">UAMH 11346</strain>
    </source>
</reference>
<dbReference type="PROSITE" id="PS00775">
    <property type="entry name" value="GLYCOSYL_HYDROL_F3"/>
    <property type="match status" value="1"/>
</dbReference>
<keyword evidence="7 13" id="KW-0378">Hydrolase</keyword>
<dbReference type="HOGENOM" id="CLU_004542_2_1_1"/>
<accession>S3D8P9</accession>
<evidence type="ECO:0000256" key="6">
    <source>
        <dbReference type="ARBA" id="ARBA00022729"/>
    </source>
</evidence>
<evidence type="ECO:0000256" key="8">
    <source>
        <dbReference type="ARBA" id="ARBA00023001"/>
    </source>
</evidence>
<keyword evidence="17" id="KW-1185">Reference proteome</keyword>
<dbReference type="InterPro" id="IPR036881">
    <property type="entry name" value="Glyco_hydro_3_C_sf"/>
</dbReference>
<evidence type="ECO:0000256" key="14">
    <source>
        <dbReference type="SAM" id="SignalP"/>
    </source>
</evidence>